<dbReference type="AlphaFoldDB" id="A0A9N9INS2"/>
<evidence type="ECO:0000256" key="3">
    <source>
        <dbReference type="ARBA" id="ARBA00022917"/>
    </source>
</evidence>
<dbReference type="Proteomes" id="UP000789396">
    <property type="component" value="Unassembled WGS sequence"/>
</dbReference>
<evidence type="ECO:0000256" key="1">
    <source>
        <dbReference type="ARBA" id="ARBA00022490"/>
    </source>
</evidence>
<keyword evidence="3" id="KW-0648">Protein biosynthesis</keyword>
<evidence type="ECO:0000313" key="4">
    <source>
        <dbReference type="EMBL" id="CAG8742377.1"/>
    </source>
</evidence>
<reference evidence="4" key="1">
    <citation type="submission" date="2021-06" db="EMBL/GenBank/DDBJ databases">
        <authorList>
            <person name="Kallberg Y."/>
            <person name="Tangrot J."/>
            <person name="Rosling A."/>
        </authorList>
    </citation>
    <scope>NUCLEOTIDE SEQUENCE</scope>
    <source>
        <strain evidence="4">IN212</strain>
    </source>
</reference>
<keyword evidence="5" id="KW-1185">Reference proteome</keyword>
<evidence type="ECO:0000256" key="2">
    <source>
        <dbReference type="ARBA" id="ARBA00022540"/>
    </source>
</evidence>
<keyword evidence="2" id="KW-0396">Initiation factor</keyword>
<feature type="non-terminal residue" evidence="4">
    <location>
        <position position="1"/>
    </location>
</feature>
<accession>A0A9N9INS2</accession>
<organism evidence="4 5">
    <name type="scientific">Racocetra fulgida</name>
    <dbReference type="NCBI Taxonomy" id="60492"/>
    <lineage>
        <taxon>Eukaryota</taxon>
        <taxon>Fungi</taxon>
        <taxon>Fungi incertae sedis</taxon>
        <taxon>Mucoromycota</taxon>
        <taxon>Glomeromycotina</taxon>
        <taxon>Glomeromycetes</taxon>
        <taxon>Diversisporales</taxon>
        <taxon>Gigasporaceae</taxon>
        <taxon>Racocetra</taxon>
    </lineage>
</organism>
<dbReference type="GO" id="GO:0003743">
    <property type="term" value="F:translation initiation factor activity"/>
    <property type="evidence" value="ECO:0007669"/>
    <property type="project" value="UniProtKB-KW"/>
</dbReference>
<dbReference type="GO" id="GO:0005852">
    <property type="term" value="C:eukaryotic translation initiation factor 3 complex"/>
    <property type="evidence" value="ECO:0007669"/>
    <property type="project" value="InterPro"/>
</dbReference>
<dbReference type="InterPro" id="IPR019382">
    <property type="entry name" value="eIF3l"/>
</dbReference>
<dbReference type="PANTHER" id="PTHR13242:SF0">
    <property type="entry name" value="EUKARYOTIC TRANSLATION INITIATION FACTOR 3 SUBUNIT L"/>
    <property type="match status" value="1"/>
</dbReference>
<dbReference type="EMBL" id="CAJVPZ010032669">
    <property type="protein sequence ID" value="CAG8742377.1"/>
    <property type="molecule type" value="Genomic_DNA"/>
</dbReference>
<keyword evidence="1" id="KW-0963">Cytoplasm</keyword>
<proteinExistence type="predicted"/>
<feature type="non-terminal residue" evidence="4">
    <location>
        <position position="100"/>
    </location>
</feature>
<sequence length="100" mass="11850">FAEDEVDLSDEVDLLTPSYPVVDEDLDDDDQLQMMLQQQYAQEIPDVVKNFIVYFHRNVLENNVYELHGIYENSFNRLTEKFYMKTPWPEADFIAPLVND</sequence>
<name>A0A9N9INS2_9GLOM</name>
<evidence type="ECO:0000313" key="5">
    <source>
        <dbReference type="Proteomes" id="UP000789396"/>
    </source>
</evidence>
<gene>
    <name evidence="4" type="ORF">RFULGI_LOCUS12972</name>
</gene>
<protein>
    <submittedName>
        <fullName evidence="4">8949_t:CDS:1</fullName>
    </submittedName>
</protein>
<dbReference type="OrthoDB" id="15082at2759"/>
<comment type="caution">
    <text evidence="4">The sequence shown here is derived from an EMBL/GenBank/DDBJ whole genome shotgun (WGS) entry which is preliminary data.</text>
</comment>
<dbReference type="PANTHER" id="PTHR13242">
    <property type="entry name" value="EUKARYOTIC TRANSLATION INITIATION FACTOR 3"/>
    <property type="match status" value="1"/>
</dbReference>